<keyword evidence="4 7" id="KW-1133">Transmembrane helix</keyword>
<feature type="transmembrane region" description="Helical" evidence="7">
    <location>
        <begin position="154"/>
        <end position="179"/>
    </location>
</feature>
<evidence type="ECO:0000256" key="3">
    <source>
        <dbReference type="ARBA" id="ARBA00022692"/>
    </source>
</evidence>
<dbReference type="GO" id="GO:0022857">
    <property type="term" value="F:transmembrane transporter activity"/>
    <property type="evidence" value="ECO:0007669"/>
    <property type="project" value="TreeGrafter"/>
</dbReference>
<dbReference type="PANTHER" id="PTHR30572">
    <property type="entry name" value="MEMBRANE COMPONENT OF TRANSPORTER-RELATED"/>
    <property type="match status" value="1"/>
</dbReference>
<evidence type="ECO:0000313" key="9">
    <source>
        <dbReference type="EMBL" id="MPM99243.1"/>
    </source>
</evidence>
<comment type="caution">
    <text evidence="9">The sequence shown here is derived from an EMBL/GenBank/DDBJ whole genome shotgun (WGS) entry which is preliminary data.</text>
</comment>
<dbReference type="EMBL" id="VSSQ01045347">
    <property type="protein sequence ID" value="MPM99243.1"/>
    <property type="molecule type" value="Genomic_DNA"/>
</dbReference>
<sequence>MGTSLEFNKGNTKKVKVMAILETSPFYYMGSGRALNLISTKEVVENLVGEGELKPTSLDIQIKDPKEEIQAKEKIEDKIKVNPALMIINNIDENRKAKSSILMIQILLYGFVTVVSLIGSVNIINTLTTNIILRKKEFSTLKSIGLTQKGLKKIIVLEGLLYGVVGTIYGAIIGTGLSYLMGGGMNAAREFKWVVPWNAIGIAGVAALVIGYLSVLAPLKRIGNENLIEGIREDF</sequence>
<dbReference type="GO" id="GO:0005886">
    <property type="term" value="C:plasma membrane"/>
    <property type="evidence" value="ECO:0007669"/>
    <property type="project" value="UniProtKB-SubCell"/>
</dbReference>
<keyword evidence="3 7" id="KW-0812">Transmembrane</keyword>
<accession>A0A645EEQ1</accession>
<reference evidence="9" key="1">
    <citation type="submission" date="2019-08" db="EMBL/GenBank/DDBJ databases">
        <authorList>
            <person name="Kucharzyk K."/>
            <person name="Murdoch R.W."/>
            <person name="Higgins S."/>
            <person name="Loffler F."/>
        </authorList>
    </citation>
    <scope>NUCLEOTIDE SEQUENCE</scope>
</reference>
<evidence type="ECO:0000256" key="5">
    <source>
        <dbReference type="ARBA" id="ARBA00023136"/>
    </source>
</evidence>
<dbReference type="AlphaFoldDB" id="A0A645EEQ1"/>
<evidence type="ECO:0000256" key="6">
    <source>
        <dbReference type="ARBA" id="ARBA00038076"/>
    </source>
</evidence>
<organism evidence="9">
    <name type="scientific">bioreactor metagenome</name>
    <dbReference type="NCBI Taxonomy" id="1076179"/>
    <lineage>
        <taxon>unclassified sequences</taxon>
        <taxon>metagenomes</taxon>
        <taxon>ecological metagenomes</taxon>
    </lineage>
</organism>
<protein>
    <recommendedName>
        <fullName evidence="8">ABC3 transporter permease C-terminal domain-containing protein</fullName>
    </recommendedName>
</protein>
<dbReference type="InterPro" id="IPR003838">
    <property type="entry name" value="ABC3_permease_C"/>
</dbReference>
<keyword evidence="5 7" id="KW-0472">Membrane</keyword>
<comment type="subcellular location">
    <subcellularLocation>
        <location evidence="1">Cell membrane</location>
        <topology evidence="1">Multi-pass membrane protein</topology>
    </subcellularLocation>
</comment>
<evidence type="ECO:0000256" key="1">
    <source>
        <dbReference type="ARBA" id="ARBA00004651"/>
    </source>
</evidence>
<gene>
    <name evidence="9" type="ORF">SDC9_146434</name>
</gene>
<dbReference type="InterPro" id="IPR050250">
    <property type="entry name" value="Macrolide_Exporter_MacB"/>
</dbReference>
<feature type="transmembrane region" description="Helical" evidence="7">
    <location>
        <begin position="106"/>
        <end position="133"/>
    </location>
</feature>
<evidence type="ECO:0000259" key="8">
    <source>
        <dbReference type="Pfam" id="PF02687"/>
    </source>
</evidence>
<feature type="domain" description="ABC3 transporter permease C-terminal" evidence="8">
    <location>
        <begin position="111"/>
        <end position="226"/>
    </location>
</feature>
<feature type="transmembrane region" description="Helical" evidence="7">
    <location>
        <begin position="199"/>
        <end position="219"/>
    </location>
</feature>
<evidence type="ECO:0000256" key="4">
    <source>
        <dbReference type="ARBA" id="ARBA00022989"/>
    </source>
</evidence>
<proteinExistence type="inferred from homology"/>
<evidence type="ECO:0000256" key="7">
    <source>
        <dbReference type="SAM" id="Phobius"/>
    </source>
</evidence>
<name>A0A645EEQ1_9ZZZZ</name>
<evidence type="ECO:0000256" key="2">
    <source>
        <dbReference type="ARBA" id="ARBA00022475"/>
    </source>
</evidence>
<comment type="similarity">
    <text evidence="6">Belongs to the ABC-4 integral membrane protein family.</text>
</comment>
<dbReference type="PANTHER" id="PTHR30572:SF4">
    <property type="entry name" value="ABC TRANSPORTER PERMEASE YTRF"/>
    <property type="match status" value="1"/>
</dbReference>
<dbReference type="Pfam" id="PF02687">
    <property type="entry name" value="FtsX"/>
    <property type="match status" value="1"/>
</dbReference>
<keyword evidence="2" id="KW-1003">Cell membrane</keyword>